<reference evidence="1" key="1">
    <citation type="submission" date="2020-03" db="EMBL/GenBank/DDBJ databases">
        <title>Castanea mollissima Vanexum genome sequencing.</title>
        <authorList>
            <person name="Staton M."/>
        </authorList>
    </citation>
    <scope>NUCLEOTIDE SEQUENCE</scope>
    <source>
        <tissue evidence="1">Leaf</tissue>
    </source>
</reference>
<dbReference type="EMBL" id="JRKL02003769">
    <property type="protein sequence ID" value="KAF3954254.1"/>
    <property type="molecule type" value="Genomic_DNA"/>
</dbReference>
<dbReference type="AlphaFoldDB" id="A0A8J4VLR9"/>
<accession>A0A8J4VLR9</accession>
<comment type="caution">
    <text evidence="1">The sequence shown here is derived from an EMBL/GenBank/DDBJ whole genome shotgun (WGS) entry which is preliminary data.</text>
</comment>
<organism evidence="1 2">
    <name type="scientific">Castanea mollissima</name>
    <name type="common">Chinese chestnut</name>
    <dbReference type="NCBI Taxonomy" id="60419"/>
    <lineage>
        <taxon>Eukaryota</taxon>
        <taxon>Viridiplantae</taxon>
        <taxon>Streptophyta</taxon>
        <taxon>Embryophyta</taxon>
        <taxon>Tracheophyta</taxon>
        <taxon>Spermatophyta</taxon>
        <taxon>Magnoliopsida</taxon>
        <taxon>eudicotyledons</taxon>
        <taxon>Gunneridae</taxon>
        <taxon>Pentapetalae</taxon>
        <taxon>rosids</taxon>
        <taxon>fabids</taxon>
        <taxon>Fagales</taxon>
        <taxon>Fagaceae</taxon>
        <taxon>Castanea</taxon>
    </lineage>
</organism>
<evidence type="ECO:0000313" key="2">
    <source>
        <dbReference type="Proteomes" id="UP000737018"/>
    </source>
</evidence>
<sequence>MGQIPQELGFAVGLGLSLDPLCFGRGGGYGITSTLMTFFSASSLSCILEKRIAEDEHGGIRSGGTIDS</sequence>
<gene>
    <name evidence="1" type="ORF">CMV_020380</name>
</gene>
<evidence type="ECO:0000313" key="1">
    <source>
        <dbReference type="EMBL" id="KAF3954254.1"/>
    </source>
</evidence>
<protein>
    <submittedName>
        <fullName evidence="1">Uncharacterized protein</fullName>
    </submittedName>
</protein>
<name>A0A8J4VLR9_9ROSI</name>
<proteinExistence type="predicted"/>
<keyword evidence="2" id="KW-1185">Reference proteome</keyword>
<dbReference type="Proteomes" id="UP000737018">
    <property type="component" value="Unassembled WGS sequence"/>
</dbReference>